<reference evidence="4" key="1">
    <citation type="submission" date="2021-09" db="EMBL/GenBank/DDBJ databases">
        <authorList>
            <consortium name="AG Swart"/>
            <person name="Singh M."/>
            <person name="Singh A."/>
            <person name="Seah K."/>
            <person name="Emmerich C."/>
        </authorList>
    </citation>
    <scope>NUCLEOTIDE SEQUENCE</scope>
    <source>
        <strain evidence="4">ATCC30299</strain>
    </source>
</reference>
<dbReference type="PANTHER" id="PTHR45614">
    <property type="entry name" value="MYB PROTEIN-RELATED"/>
    <property type="match status" value="1"/>
</dbReference>
<dbReference type="Pfam" id="PF13921">
    <property type="entry name" value="Myb_DNA-bind_6"/>
    <property type="match status" value="1"/>
</dbReference>
<dbReference type="Proteomes" id="UP001162131">
    <property type="component" value="Unassembled WGS sequence"/>
</dbReference>
<accession>A0AAU9IND3</accession>
<feature type="compositionally biased region" description="Low complexity" evidence="1">
    <location>
        <begin position="197"/>
        <end position="216"/>
    </location>
</feature>
<feature type="region of interest" description="Disordered" evidence="1">
    <location>
        <begin position="197"/>
        <end position="219"/>
    </location>
</feature>
<proteinExistence type="predicted"/>
<dbReference type="InterPro" id="IPR001005">
    <property type="entry name" value="SANT/Myb"/>
</dbReference>
<evidence type="ECO:0000256" key="1">
    <source>
        <dbReference type="SAM" id="MobiDB-lite"/>
    </source>
</evidence>
<protein>
    <submittedName>
        <fullName evidence="4">Uncharacterized protein</fullName>
    </submittedName>
</protein>
<dbReference type="AlphaFoldDB" id="A0AAU9IND3"/>
<feature type="domain" description="Myb-like" evidence="2">
    <location>
        <begin position="112"/>
        <end position="162"/>
    </location>
</feature>
<comment type="caution">
    <text evidence="4">The sequence shown here is derived from an EMBL/GenBank/DDBJ whole genome shotgun (WGS) entry which is preliminary data.</text>
</comment>
<dbReference type="SMART" id="SM00717">
    <property type="entry name" value="SANT"/>
    <property type="match status" value="2"/>
</dbReference>
<dbReference type="GO" id="GO:0005634">
    <property type="term" value="C:nucleus"/>
    <property type="evidence" value="ECO:0007669"/>
    <property type="project" value="TreeGrafter"/>
</dbReference>
<organism evidence="4 5">
    <name type="scientific">Blepharisma stoltei</name>
    <dbReference type="NCBI Taxonomy" id="1481888"/>
    <lineage>
        <taxon>Eukaryota</taxon>
        <taxon>Sar</taxon>
        <taxon>Alveolata</taxon>
        <taxon>Ciliophora</taxon>
        <taxon>Postciliodesmatophora</taxon>
        <taxon>Heterotrichea</taxon>
        <taxon>Heterotrichida</taxon>
        <taxon>Blepharismidae</taxon>
        <taxon>Blepharisma</taxon>
    </lineage>
</organism>
<evidence type="ECO:0000313" key="5">
    <source>
        <dbReference type="Proteomes" id="UP001162131"/>
    </source>
</evidence>
<dbReference type="SUPFAM" id="SSF46689">
    <property type="entry name" value="Homeodomain-like"/>
    <property type="match status" value="2"/>
</dbReference>
<dbReference type="PROSITE" id="PS50090">
    <property type="entry name" value="MYB_LIKE"/>
    <property type="match status" value="2"/>
</dbReference>
<name>A0AAU9IND3_9CILI</name>
<evidence type="ECO:0000259" key="2">
    <source>
        <dbReference type="PROSITE" id="PS50090"/>
    </source>
</evidence>
<evidence type="ECO:0000259" key="3">
    <source>
        <dbReference type="PROSITE" id="PS51294"/>
    </source>
</evidence>
<dbReference type="InterPro" id="IPR017930">
    <property type="entry name" value="Myb_dom"/>
</dbReference>
<dbReference type="InterPro" id="IPR050560">
    <property type="entry name" value="MYB_TF"/>
</dbReference>
<dbReference type="InterPro" id="IPR009057">
    <property type="entry name" value="Homeodomain-like_sf"/>
</dbReference>
<sequence length="272" mass="31225">MENTEMPNSSQKSTPLLLHIEGDVFYVPCILSTNGQDFRPLLQPIAPAETRYDSLKTSTWSLNEDIVLYRIVEARGLKGWKSIAKELNSVMHQKVEVRNGRQCREHWYNHVDPSLRKGEWTSEEDIYILEQQRIIGNKWSEIARGLSGRTENSVKNRWKSLVKKSEKLSPGSDPVSLVYKQTENNEAKRMRMSPSIRMSPSMRMSPSLKMSPSMMSDRMPGQATLSPQMKMFGFRELPPGYRDGVAMWNQIYFQSNQENITGTPSPSIFLSM</sequence>
<dbReference type="EMBL" id="CAJZBQ010000008">
    <property type="protein sequence ID" value="CAG9312674.1"/>
    <property type="molecule type" value="Genomic_DNA"/>
</dbReference>
<feature type="domain" description="HTH myb-type" evidence="3">
    <location>
        <begin position="112"/>
        <end position="166"/>
    </location>
</feature>
<feature type="domain" description="Myb-like" evidence="2">
    <location>
        <begin position="52"/>
        <end position="111"/>
    </location>
</feature>
<evidence type="ECO:0000313" key="4">
    <source>
        <dbReference type="EMBL" id="CAG9312674.1"/>
    </source>
</evidence>
<dbReference type="CDD" id="cd00167">
    <property type="entry name" value="SANT"/>
    <property type="match status" value="2"/>
</dbReference>
<dbReference type="GO" id="GO:0000978">
    <property type="term" value="F:RNA polymerase II cis-regulatory region sequence-specific DNA binding"/>
    <property type="evidence" value="ECO:0007669"/>
    <property type="project" value="TreeGrafter"/>
</dbReference>
<dbReference type="PANTHER" id="PTHR45614:SF274">
    <property type="entry name" value="MYB-LIKE DNA-BINDING PROTEIN"/>
    <property type="match status" value="1"/>
</dbReference>
<dbReference type="Gene3D" id="1.10.10.60">
    <property type="entry name" value="Homeodomain-like"/>
    <property type="match status" value="2"/>
</dbReference>
<dbReference type="GO" id="GO:0000981">
    <property type="term" value="F:DNA-binding transcription factor activity, RNA polymerase II-specific"/>
    <property type="evidence" value="ECO:0007669"/>
    <property type="project" value="TreeGrafter"/>
</dbReference>
<gene>
    <name evidence="4" type="ORF">BSTOLATCC_MIC7198</name>
</gene>
<keyword evidence="5" id="KW-1185">Reference proteome</keyword>
<dbReference type="PROSITE" id="PS51294">
    <property type="entry name" value="HTH_MYB"/>
    <property type="match status" value="1"/>
</dbReference>